<evidence type="ECO:0000259" key="3">
    <source>
        <dbReference type="Pfam" id="PF11258"/>
    </source>
</evidence>
<dbReference type="InterPro" id="IPR023158">
    <property type="entry name" value="YerB-like_sf"/>
</dbReference>
<evidence type="ECO:0008006" key="7">
    <source>
        <dbReference type="Google" id="ProtNLM"/>
    </source>
</evidence>
<sequence length="331" mass="33927">MRLRRSVVASAVGVLIVALGAACSDPPPPGATDLVDPGTPAPKPSPTPSLPAGPLSGQPLTQPGVEARQALAVPIRVSESGTATGLDAADLVYQEFAESGSLHLSAVYQSRDAAKIGPVAEIRPVDIRSVGVLRPWLGYDGGPTGFVSQLKAADLSGVTPAQRSSAFPGGNTSTTALRATAPKGGAAPAPLFDYATTGTALATRDVAPASKLTVSASGHRTQTWTYDQAKQQWSGRVGKTSVTAASVVVLTMEYRTLNVRKPSPRSLPSANVYGKGAALVVSGPSSAKAQWSKPGQKLVCNVTDLAGFQVRPQPGTTWIVYAPTTARVAVT</sequence>
<feature type="domain" description="DUF3048" evidence="4">
    <location>
        <begin position="221"/>
        <end position="319"/>
    </location>
</feature>
<evidence type="ECO:0000256" key="1">
    <source>
        <dbReference type="SAM" id="MobiDB-lite"/>
    </source>
</evidence>
<evidence type="ECO:0000313" key="5">
    <source>
        <dbReference type="EMBL" id="SBT63642.1"/>
    </source>
</evidence>
<proteinExistence type="predicted"/>
<evidence type="ECO:0000259" key="4">
    <source>
        <dbReference type="Pfam" id="PF17479"/>
    </source>
</evidence>
<dbReference type="STRING" id="946078.GA0070622_0597"/>
<dbReference type="OrthoDB" id="9779102at2"/>
<evidence type="ECO:0000313" key="6">
    <source>
        <dbReference type="Proteomes" id="UP000199558"/>
    </source>
</evidence>
<feature type="region of interest" description="Disordered" evidence="1">
    <location>
        <begin position="26"/>
        <end position="62"/>
    </location>
</feature>
<evidence type="ECO:0000256" key="2">
    <source>
        <dbReference type="SAM" id="SignalP"/>
    </source>
</evidence>
<dbReference type="Gene3D" id="3.50.90.10">
    <property type="entry name" value="YerB-like"/>
    <property type="match status" value="1"/>
</dbReference>
<accession>A0A1A9B401</accession>
<name>A0A1A9B401_9ACTN</name>
<feature type="chain" id="PRO_5008383854" description="DUF3048 domain-containing protein" evidence="2">
    <location>
        <begin position="25"/>
        <end position="331"/>
    </location>
</feature>
<dbReference type="AlphaFoldDB" id="A0A1A9B401"/>
<dbReference type="EMBL" id="FLRH01000003">
    <property type="protein sequence ID" value="SBT63642.1"/>
    <property type="molecule type" value="Genomic_DNA"/>
</dbReference>
<dbReference type="SUPFAM" id="SSF159774">
    <property type="entry name" value="YerB-like"/>
    <property type="match status" value="1"/>
</dbReference>
<dbReference type="Pfam" id="PF17479">
    <property type="entry name" value="DUF3048_C"/>
    <property type="match status" value="1"/>
</dbReference>
<organism evidence="5 6">
    <name type="scientific">Micromonospora sediminicola</name>
    <dbReference type="NCBI Taxonomy" id="946078"/>
    <lineage>
        <taxon>Bacteria</taxon>
        <taxon>Bacillati</taxon>
        <taxon>Actinomycetota</taxon>
        <taxon>Actinomycetes</taxon>
        <taxon>Micromonosporales</taxon>
        <taxon>Micromonosporaceae</taxon>
        <taxon>Micromonospora</taxon>
    </lineage>
</organism>
<keyword evidence="2" id="KW-0732">Signal</keyword>
<gene>
    <name evidence="5" type="ORF">GA0070622_0597</name>
</gene>
<dbReference type="InterPro" id="IPR021416">
    <property type="entry name" value="DUF3048_N"/>
</dbReference>
<dbReference type="RefSeq" id="WP_091568093.1">
    <property type="nucleotide sequence ID" value="NZ_FLRH01000003.1"/>
</dbReference>
<dbReference type="PROSITE" id="PS51257">
    <property type="entry name" value="PROKAR_LIPOPROTEIN"/>
    <property type="match status" value="1"/>
</dbReference>
<reference evidence="6" key="1">
    <citation type="submission" date="2016-06" db="EMBL/GenBank/DDBJ databases">
        <authorList>
            <person name="Varghese N."/>
            <person name="Submissions Spin"/>
        </authorList>
    </citation>
    <scope>NUCLEOTIDE SEQUENCE [LARGE SCALE GENOMIC DNA]</scope>
    <source>
        <strain evidence="6">DSM 45794</strain>
    </source>
</reference>
<dbReference type="InterPro" id="IPR035328">
    <property type="entry name" value="DUF3048_C"/>
</dbReference>
<feature type="domain" description="DUF3048" evidence="3">
    <location>
        <begin position="55"/>
        <end position="162"/>
    </location>
</feature>
<protein>
    <recommendedName>
        <fullName evidence="7">DUF3048 domain-containing protein</fullName>
    </recommendedName>
</protein>
<feature type="signal peptide" evidence="2">
    <location>
        <begin position="1"/>
        <end position="24"/>
    </location>
</feature>
<dbReference type="Pfam" id="PF11258">
    <property type="entry name" value="DUF3048"/>
    <property type="match status" value="1"/>
</dbReference>
<keyword evidence="6" id="KW-1185">Reference proteome</keyword>
<dbReference type="Proteomes" id="UP000199558">
    <property type="component" value="Unassembled WGS sequence"/>
</dbReference>
<feature type="compositionally biased region" description="Pro residues" evidence="1">
    <location>
        <begin position="39"/>
        <end position="51"/>
    </location>
</feature>